<evidence type="ECO:0000313" key="1">
    <source>
        <dbReference type="EMBL" id="KRH92174.1"/>
    </source>
</evidence>
<comment type="caution">
    <text evidence="1">The sequence shown here is derived from an EMBL/GenBank/DDBJ whole genome shotgun (WGS) entry which is preliminary data.</text>
</comment>
<evidence type="ECO:0000313" key="2">
    <source>
        <dbReference type="Proteomes" id="UP000051530"/>
    </source>
</evidence>
<proteinExistence type="predicted"/>
<accession>A0A0R0LXM4</accession>
<dbReference type="AlphaFoldDB" id="A0A0R0LXM4"/>
<dbReference type="VEuPathDB" id="MicrosporidiaDB:M153_10364000150"/>
<dbReference type="Proteomes" id="UP000051530">
    <property type="component" value="Unassembled WGS sequence"/>
</dbReference>
<sequence>MKLDSLNISNTQSPHNSIKYHSVSVFFAYLNREQVSRNQVSHKKNIFKMW</sequence>
<name>A0A0R0LXM4_9MICR</name>
<gene>
    <name evidence="1" type="ORF">M153_10364000150</name>
</gene>
<feature type="non-terminal residue" evidence="1">
    <location>
        <position position="50"/>
    </location>
</feature>
<dbReference type="EMBL" id="LGUB01001141">
    <property type="protein sequence ID" value="KRH92174.1"/>
    <property type="molecule type" value="Genomic_DNA"/>
</dbReference>
<protein>
    <submittedName>
        <fullName evidence="1">Uncharacterized protein</fullName>
    </submittedName>
</protein>
<reference evidence="1 2" key="1">
    <citation type="submission" date="2015-07" db="EMBL/GenBank/DDBJ databases">
        <title>The genome of Pseudoloma neurophilia, a relevant intracellular parasite of the zebrafish.</title>
        <authorList>
            <person name="Ndikumana S."/>
            <person name="Pelin A."/>
            <person name="Sanders J."/>
            <person name="Corradi N."/>
        </authorList>
    </citation>
    <scope>NUCLEOTIDE SEQUENCE [LARGE SCALE GENOMIC DNA]</scope>
    <source>
        <strain evidence="1 2">MK1</strain>
    </source>
</reference>
<organism evidence="1 2">
    <name type="scientific">Pseudoloma neurophilia</name>
    <dbReference type="NCBI Taxonomy" id="146866"/>
    <lineage>
        <taxon>Eukaryota</taxon>
        <taxon>Fungi</taxon>
        <taxon>Fungi incertae sedis</taxon>
        <taxon>Microsporidia</taxon>
        <taxon>Pseudoloma</taxon>
    </lineage>
</organism>
<keyword evidence="2" id="KW-1185">Reference proteome</keyword>